<dbReference type="Pfam" id="PF07676">
    <property type="entry name" value="PD40"/>
    <property type="match status" value="1"/>
</dbReference>
<accession>A0ABV2KZN9</accession>
<dbReference type="RefSeq" id="WP_238278008.1">
    <property type="nucleotide sequence ID" value="NZ_BPQL01000027.1"/>
</dbReference>
<dbReference type="PANTHER" id="PTHR36842">
    <property type="entry name" value="PROTEIN TOLB HOMOLOG"/>
    <property type="match status" value="1"/>
</dbReference>
<evidence type="ECO:0000259" key="3">
    <source>
        <dbReference type="Pfam" id="PF13403"/>
    </source>
</evidence>
<dbReference type="Gene3D" id="2.120.10.30">
    <property type="entry name" value="TolB, C-terminal domain"/>
    <property type="match status" value="1"/>
</dbReference>
<evidence type="ECO:0000256" key="1">
    <source>
        <dbReference type="ARBA" id="ARBA00009820"/>
    </source>
</evidence>
<dbReference type="InterPro" id="IPR011042">
    <property type="entry name" value="6-blade_b-propeller_TolB-like"/>
</dbReference>
<comment type="similarity">
    <text evidence="1">Belongs to the TolB family.</text>
</comment>
<dbReference type="InterPro" id="IPR036844">
    <property type="entry name" value="Hint_dom_sf"/>
</dbReference>
<dbReference type="InterPro" id="IPR011659">
    <property type="entry name" value="WD40"/>
</dbReference>
<dbReference type="EMBL" id="JBEPMM010000001">
    <property type="protein sequence ID" value="MET3691048.1"/>
    <property type="molecule type" value="Genomic_DNA"/>
</dbReference>
<keyword evidence="5" id="KW-1185">Reference proteome</keyword>
<dbReference type="SUPFAM" id="SSF69304">
    <property type="entry name" value="Tricorn protease N-terminal domain"/>
    <property type="match status" value="1"/>
</dbReference>
<dbReference type="SUPFAM" id="SSF51294">
    <property type="entry name" value="Hedgehog/intein (Hint) domain"/>
    <property type="match status" value="1"/>
</dbReference>
<feature type="domain" description="Hedgehog/Intein (Hint)" evidence="3">
    <location>
        <begin position="243"/>
        <end position="374"/>
    </location>
</feature>
<protein>
    <recommendedName>
        <fullName evidence="3">Hedgehog/Intein (Hint) domain-containing protein</fullName>
    </recommendedName>
</protein>
<evidence type="ECO:0000313" key="4">
    <source>
        <dbReference type="EMBL" id="MET3691048.1"/>
    </source>
</evidence>
<evidence type="ECO:0000313" key="5">
    <source>
        <dbReference type="Proteomes" id="UP001549145"/>
    </source>
</evidence>
<reference evidence="4 5" key="1">
    <citation type="submission" date="2024-06" db="EMBL/GenBank/DDBJ databases">
        <title>Genomic Encyclopedia of Type Strains, Phase IV (KMG-IV): sequencing the most valuable type-strain genomes for metagenomic binning, comparative biology and taxonomic classification.</title>
        <authorList>
            <person name="Goeker M."/>
        </authorList>
    </citation>
    <scope>NUCLEOTIDE SEQUENCE [LARGE SCALE GENOMIC DNA]</scope>
    <source>
        <strain evidence="4 5">DSM 21331</strain>
    </source>
</reference>
<comment type="caution">
    <text evidence="4">The sequence shown here is derived from an EMBL/GenBank/DDBJ whole genome shotgun (WGS) entry which is preliminary data.</text>
</comment>
<organism evidence="4 5">
    <name type="scientific">Methylobacterium goesingense</name>
    <dbReference type="NCBI Taxonomy" id="243690"/>
    <lineage>
        <taxon>Bacteria</taxon>
        <taxon>Pseudomonadati</taxon>
        <taxon>Pseudomonadota</taxon>
        <taxon>Alphaproteobacteria</taxon>
        <taxon>Hyphomicrobiales</taxon>
        <taxon>Methylobacteriaceae</taxon>
        <taxon>Methylobacterium</taxon>
    </lineage>
</organism>
<dbReference type="InterPro" id="IPR028992">
    <property type="entry name" value="Hedgehog/Intein_dom"/>
</dbReference>
<dbReference type="Proteomes" id="UP001549145">
    <property type="component" value="Unassembled WGS sequence"/>
</dbReference>
<feature type="compositionally biased region" description="Polar residues" evidence="2">
    <location>
        <begin position="1"/>
        <end position="13"/>
    </location>
</feature>
<feature type="region of interest" description="Disordered" evidence="2">
    <location>
        <begin position="1"/>
        <end position="24"/>
    </location>
</feature>
<dbReference type="Pfam" id="PF13403">
    <property type="entry name" value="Hint_2"/>
    <property type="match status" value="1"/>
</dbReference>
<evidence type="ECO:0000256" key="2">
    <source>
        <dbReference type="SAM" id="MobiDB-lite"/>
    </source>
</evidence>
<proteinExistence type="inferred from homology"/>
<name>A0ABV2KZN9_9HYPH</name>
<gene>
    <name evidence="4" type="ORF">ABID43_000567</name>
</gene>
<sequence length="563" mass="58371">MAITDASTNATGQQDDEVGGTLGGGGRISADGRYVVFEWASGDLTDGDTSGRQDIFLQDLSTGAITCVSTAADGTQADGTSSGATISADGRYVAFLSDAGNLVPGGRAGQTDVYVKDLSTQAIVRVNTAPDGVTPGNDSALNAVISADGSHIVFSSAATNLVADDANGREDVFVRNLGTGTLARVSTDAGEAEATDTSGGSDLIDNAAIAADGPFVTISDSAANLVAGDTTGTPEVFAADTACYVVGTRIRTVRSDIAVEDLVVGDIAVTASGEPRPIRWLGQRTIPCQGRVDCLPVRIAAHAFGPDRPVRDLRVSPSHALRFDLVGELLIPAGSLVNGTTLTQDPVERVTYWRVELEDHDILLAENLPAESGFEVGNRASCRPRHVDGPLVDFVRRRLRERAEAAGWALIEARPGDLHLVADGVTIRPDMDGLTARFVLPAGAGDACLVSPTGVPVHVDAASTDRRRLGLVLTGLAVLDPLGGARDIALDDARLDAGFHPVEGEGAVIWRWTDGAALLPASLWADCPEPVHLQVTLAGTGVPRWVGPDAAPAPEPADLRHCA</sequence>